<dbReference type="Proteomes" id="UP000196320">
    <property type="component" value="Unassembled WGS sequence"/>
</dbReference>
<dbReference type="RefSeq" id="WP_087132593.1">
    <property type="nucleotide sequence ID" value="NZ_FUKO01000033.1"/>
</dbReference>
<reference evidence="1 2" key="1">
    <citation type="submission" date="2017-02" db="EMBL/GenBank/DDBJ databases">
        <authorList>
            <person name="Peterson S.W."/>
        </authorList>
    </citation>
    <scope>NUCLEOTIDE SEQUENCE [LARGE SCALE GENOMIC DNA]</scope>
    <source>
        <strain evidence="1 2">B Mb 05.01</strain>
    </source>
</reference>
<sequence length="178" mass="19296">MTKFKELTEPPALVGAEGFQAMTGAERVAMLTALLDAIEERANWEKQAIIEQLAGATETTPIPSQYGNVTLTIGSRPRVINQEALLAWVKEHAPERVRTVEEVDPEYKAALIKDLADIGDGEFVTATTGELVDWVSLGDAPAPKVSYPASRLQKATKYRARRALAQHLGEIAAAVTDV</sequence>
<dbReference type="EMBL" id="FUKO01000033">
    <property type="protein sequence ID" value="SJN43419.1"/>
    <property type="molecule type" value="Genomic_DNA"/>
</dbReference>
<gene>
    <name evidence="1" type="ORF">FM104_12640</name>
</gene>
<name>A0A1R4KGL6_9MICO</name>
<protein>
    <submittedName>
        <fullName evidence="1">Uncharacterized protein</fullName>
    </submittedName>
</protein>
<evidence type="ECO:0000313" key="2">
    <source>
        <dbReference type="Proteomes" id="UP000196320"/>
    </source>
</evidence>
<accession>A0A1R4KGL6</accession>
<proteinExistence type="predicted"/>
<evidence type="ECO:0000313" key="1">
    <source>
        <dbReference type="EMBL" id="SJN43419.1"/>
    </source>
</evidence>
<dbReference type="AlphaFoldDB" id="A0A1R4KGL6"/>
<organism evidence="1 2">
    <name type="scientific">Microbacterium esteraromaticum</name>
    <dbReference type="NCBI Taxonomy" id="57043"/>
    <lineage>
        <taxon>Bacteria</taxon>
        <taxon>Bacillati</taxon>
        <taxon>Actinomycetota</taxon>
        <taxon>Actinomycetes</taxon>
        <taxon>Micrococcales</taxon>
        <taxon>Microbacteriaceae</taxon>
        <taxon>Microbacterium</taxon>
    </lineage>
</organism>
<dbReference type="OrthoDB" id="9991930at2"/>
<keyword evidence="2" id="KW-1185">Reference proteome</keyword>